<evidence type="ECO:0000313" key="1">
    <source>
        <dbReference type="EMBL" id="EKE27740.1"/>
    </source>
</evidence>
<dbReference type="EMBL" id="AMFJ01000434">
    <property type="protein sequence ID" value="EKE27740.1"/>
    <property type="molecule type" value="Genomic_DNA"/>
</dbReference>
<comment type="caution">
    <text evidence="1">The sequence shown here is derived from an EMBL/GenBank/DDBJ whole genome shotgun (WGS) entry which is preliminary data.</text>
</comment>
<reference evidence="1" key="1">
    <citation type="journal article" date="2012" name="Science">
        <title>Fermentation, hydrogen, and sulfur metabolism in multiple uncultivated bacterial phyla.</title>
        <authorList>
            <person name="Wrighton K.C."/>
            <person name="Thomas B.C."/>
            <person name="Sharon I."/>
            <person name="Miller C.S."/>
            <person name="Castelle C.J."/>
            <person name="VerBerkmoes N.C."/>
            <person name="Wilkins M.J."/>
            <person name="Hettich R.L."/>
            <person name="Lipton M.S."/>
            <person name="Williams K.H."/>
            <person name="Long P.E."/>
            <person name="Banfield J.F."/>
        </authorList>
    </citation>
    <scope>NUCLEOTIDE SEQUENCE [LARGE SCALE GENOMIC DNA]</scope>
</reference>
<dbReference type="AlphaFoldDB" id="K2GWM2"/>
<name>K2GWM2_9BACT</name>
<protein>
    <submittedName>
        <fullName evidence="1">Uncharacterized protein</fullName>
    </submittedName>
</protein>
<dbReference type="SUPFAM" id="SSF49899">
    <property type="entry name" value="Concanavalin A-like lectins/glucanases"/>
    <property type="match status" value="1"/>
</dbReference>
<dbReference type="InterPro" id="IPR013320">
    <property type="entry name" value="ConA-like_dom_sf"/>
</dbReference>
<proteinExistence type="predicted"/>
<gene>
    <name evidence="1" type="ORF">ACD_3C00160G0004</name>
</gene>
<accession>K2GWM2</accession>
<organism evidence="1">
    <name type="scientific">uncultured bacterium</name>
    <name type="common">gcode 4</name>
    <dbReference type="NCBI Taxonomy" id="1234023"/>
    <lineage>
        <taxon>Bacteria</taxon>
        <taxon>environmental samples</taxon>
    </lineage>
</organism>
<sequence>MKKLWTVLLIIWTAIFNILLNSGFLLEISFADGVIPRNNLMVEYLFSSWSTADTSWYSNQTINNGATFGYNWSWAMSYASFSWASQFVWSTWWSSDSTTSFGVSLWVQTTGSWRTNPSNFWTYCVLPWIYQYWGCYTTSGGYAPSWMENYDWNGPQIIFSSKRVGWPSTDMWLWLTSDYKCNFEENTNFFDCSKLIDDKWHNITMVKDDYWVLSIYIDNVLVKYFRWNTSSFWKSISLWKGVVYTNYVWSQLNKNESTKFNWKIWAFRLFRSALSNPDVSWIYWEFPQLIQQTNSSVPVITINQPDTIAPYKTLSAITNTWALSMSMVRGDICDSTLTFDAYSSFTFNNFSDNWIKICYKSTNWIFTTYKLSQAVYWITWESNVISTDSIFSGQAYKSWPMSSKVKTSDFSYPIIWFLAVPNYQPALNFVDLNWDGLTDVMIRNVSVVNSQFVWEWRLMLLNNGDLTFRSGYKCYIEWWGTNLVYGDCADVNYH</sequence>